<organism evidence="1 2">
    <name type="scientific">Pleurodeles waltl</name>
    <name type="common">Iberian ribbed newt</name>
    <dbReference type="NCBI Taxonomy" id="8319"/>
    <lineage>
        <taxon>Eukaryota</taxon>
        <taxon>Metazoa</taxon>
        <taxon>Chordata</taxon>
        <taxon>Craniata</taxon>
        <taxon>Vertebrata</taxon>
        <taxon>Euteleostomi</taxon>
        <taxon>Amphibia</taxon>
        <taxon>Batrachia</taxon>
        <taxon>Caudata</taxon>
        <taxon>Salamandroidea</taxon>
        <taxon>Salamandridae</taxon>
        <taxon>Pleurodelinae</taxon>
        <taxon>Pleurodeles</taxon>
    </lineage>
</organism>
<reference evidence="1" key="1">
    <citation type="journal article" date="2022" name="bioRxiv">
        <title>Sequencing and chromosome-scale assembly of the giantPleurodeles waltlgenome.</title>
        <authorList>
            <person name="Brown T."/>
            <person name="Elewa A."/>
            <person name="Iarovenko S."/>
            <person name="Subramanian E."/>
            <person name="Araus A.J."/>
            <person name="Petzold A."/>
            <person name="Susuki M."/>
            <person name="Suzuki K.-i.T."/>
            <person name="Hayashi T."/>
            <person name="Toyoda A."/>
            <person name="Oliveira C."/>
            <person name="Osipova E."/>
            <person name="Leigh N.D."/>
            <person name="Simon A."/>
            <person name="Yun M.H."/>
        </authorList>
    </citation>
    <scope>NUCLEOTIDE SEQUENCE</scope>
    <source>
        <strain evidence="1">20211129_DDA</strain>
        <tissue evidence="1">Liver</tissue>
    </source>
</reference>
<feature type="non-terminal residue" evidence="1">
    <location>
        <position position="64"/>
    </location>
</feature>
<keyword evidence="2" id="KW-1185">Reference proteome</keyword>
<protein>
    <recommendedName>
        <fullName evidence="3">MHC class I antigen</fullName>
    </recommendedName>
</protein>
<accession>A0AAV7TT32</accession>
<dbReference type="EMBL" id="JANPWB010000006">
    <property type="protein sequence ID" value="KAJ1179787.1"/>
    <property type="molecule type" value="Genomic_DNA"/>
</dbReference>
<evidence type="ECO:0000313" key="1">
    <source>
        <dbReference type="EMBL" id="KAJ1179787.1"/>
    </source>
</evidence>
<comment type="caution">
    <text evidence="1">The sequence shown here is derived from an EMBL/GenBank/DDBJ whole genome shotgun (WGS) entry which is preliminary data.</text>
</comment>
<dbReference type="Proteomes" id="UP001066276">
    <property type="component" value="Chromosome 3_2"/>
</dbReference>
<gene>
    <name evidence="1" type="ORF">NDU88_005021</name>
</gene>
<proteinExistence type="predicted"/>
<dbReference type="AlphaFoldDB" id="A0AAV7TT32"/>
<name>A0AAV7TT32_PLEWA</name>
<sequence>AHRGKFCVVDPSGHAIRVQRTNETAHLLADEKMWSIFRSKTTCVTNNPKCRQQPTRVLSPRLCQ</sequence>
<evidence type="ECO:0000313" key="2">
    <source>
        <dbReference type="Proteomes" id="UP001066276"/>
    </source>
</evidence>
<feature type="non-terminal residue" evidence="1">
    <location>
        <position position="1"/>
    </location>
</feature>
<evidence type="ECO:0008006" key="3">
    <source>
        <dbReference type="Google" id="ProtNLM"/>
    </source>
</evidence>